<keyword evidence="2" id="KW-1185">Reference proteome</keyword>
<dbReference type="InterPro" id="IPR041078">
    <property type="entry name" value="Plavaka"/>
</dbReference>
<dbReference type="Pfam" id="PF18759">
    <property type="entry name" value="Plavaka"/>
    <property type="match status" value="1"/>
</dbReference>
<proteinExistence type="predicted"/>
<gene>
    <name evidence="1" type="ORF">C1645_827479</name>
</gene>
<sequence length="503" mass="58196">MEGPIPTIVHESKEEGGKVACRSKEDIECKIHKYKQYGASLRSKGKAQCSKRRENERGIEVRLKLDGRERCLLCSEESDLITDTNDMSLGSENFSSDAMNEDDSDEINENDQSFLNYGDQSMLFLEGNNRNMSFDKGISISEGNKSNLISETSSNEDVFENILEVVSQSEMNANYPNEVYGHKYINNMKLPNINILSISDISKNFALSFEKLEENAEIFLPMDAKLLSLILYSDATNVDVIGKKQIHPIFVIIGNIKNWRHNKQDAKQLLKYLLILKARNNTKKQSENFKNAVHEVFHKFLDMLLDPILSLNDSINLDLNNEKIWFFSQISIIIADWPEAAIYCLTYNQVTNRMHHLDLGLFHYLIEYTRDILRNQYGNSLMDEIDRKLAAIPRFIGLKVFTNGLQLIARLTADEHHNLMKVIIFVINNLYKENTKSLLKIKIWYSSMKHGIKCMKSVDMKYLKKVIWINSKQLVTDIYQNFPKYFFLRIKVTETTLMGVLYN</sequence>
<organism evidence="1 2">
    <name type="scientific">Glomus cerebriforme</name>
    <dbReference type="NCBI Taxonomy" id="658196"/>
    <lineage>
        <taxon>Eukaryota</taxon>
        <taxon>Fungi</taxon>
        <taxon>Fungi incertae sedis</taxon>
        <taxon>Mucoromycota</taxon>
        <taxon>Glomeromycotina</taxon>
        <taxon>Glomeromycetes</taxon>
        <taxon>Glomerales</taxon>
        <taxon>Glomeraceae</taxon>
        <taxon>Glomus</taxon>
    </lineage>
</organism>
<evidence type="ECO:0000313" key="2">
    <source>
        <dbReference type="Proteomes" id="UP000265703"/>
    </source>
</evidence>
<dbReference type="OrthoDB" id="2387919at2759"/>
<name>A0A397SSR1_9GLOM</name>
<comment type="caution">
    <text evidence="1">The sequence shown here is derived from an EMBL/GenBank/DDBJ whole genome shotgun (WGS) entry which is preliminary data.</text>
</comment>
<accession>A0A397SSR1</accession>
<protein>
    <submittedName>
        <fullName evidence="1">Uncharacterized protein</fullName>
    </submittedName>
</protein>
<dbReference type="Proteomes" id="UP000265703">
    <property type="component" value="Unassembled WGS sequence"/>
</dbReference>
<evidence type="ECO:0000313" key="1">
    <source>
        <dbReference type="EMBL" id="RIA87636.1"/>
    </source>
</evidence>
<dbReference type="EMBL" id="QKYT01000299">
    <property type="protein sequence ID" value="RIA87636.1"/>
    <property type="molecule type" value="Genomic_DNA"/>
</dbReference>
<reference evidence="1 2" key="1">
    <citation type="submission" date="2018-06" db="EMBL/GenBank/DDBJ databases">
        <title>Comparative genomics reveals the genomic features of Rhizophagus irregularis, R. cerebriforme, R. diaphanum and Gigaspora rosea, and their symbiotic lifestyle signature.</title>
        <authorList>
            <person name="Morin E."/>
            <person name="San Clemente H."/>
            <person name="Chen E.C.H."/>
            <person name="De La Providencia I."/>
            <person name="Hainaut M."/>
            <person name="Kuo A."/>
            <person name="Kohler A."/>
            <person name="Murat C."/>
            <person name="Tang N."/>
            <person name="Roy S."/>
            <person name="Loubradou J."/>
            <person name="Henrissat B."/>
            <person name="Grigoriev I.V."/>
            <person name="Corradi N."/>
            <person name="Roux C."/>
            <person name="Martin F.M."/>
        </authorList>
    </citation>
    <scope>NUCLEOTIDE SEQUENCE [LARGE SCALE GENOMIC DNA]</scope>
    <source>
        <strain evidence="1 2">DAOM 227022</strain>
    </source>
</reference>
<dbReference type="AlphaFoldDB" id="A0A397SSR1"/>